<reference evidence="2 3" key="1">
    <citation type="journal article" date="2013" name="Genome Announc.">
        <title>Complete Genome Sequence of Glaciecola psychrophila Strain 170T.</title>
        <authorList>
            <person name="Yin J."/>
            <person name="Chen J."/>
            <person name="Liu G."/>
            <person name="Yu Y."/>
            <person name="Song L."/>
            <person name="Wang X."/>
            <person name="Qu X."/>
        </authorList>
    </citation>
    <scope>NUCLEOTIDE SEQUENCE [LARGE SCALE GENOMIC DNA]</scope>
    <source>
        <strain evidence="2 3">170</strain>
    </source>
</reference>
<gene>
    <name evidence="2" type="ORF">C427_4202</name>
</gene>
<sequence length="150" mass="16987">MTSTCMIKVNVLTRHLKKFNILLIGGSNAEQWFSVLHQNLQKNQTLSLATSSGCKPLVPLQGIKRCNDLIDRVINDLTINKHFDIIISRGRWKARDVQYIPETIALLKKSTLQVLVMGPVVEYQYPLPKLPAKFGDSPESMKYSAYSVQK</sequence>
<protein>
    <recommendedName>
        <fullName evidence="1">SGNH domain-containing protein</fullName>
    </recommendedName>
</protein>
<dbReference type="AlphaFoldDB" id="K6Z5H4"/>
<evidence type="ECO:0000259" key="1">
    <source>
        <dbReference type="Pfam" id="PF19040"/>
    </source>
</evidence>
<dbReference type="KEGG" id="gps:C427_4202"/>
<dbReference type="STRING" id="1129794.C427_4202"/>
<dbReference type="EMBL" id="CP003837">
    <property type="protein sequence ID" value="AGH46307.1"/>
    <property type="molecule type" value="Genomic_DNA"/>
</dbReference>
<evidence type="ECO:0000313" key="3">
    <source>
        <dbReference type="Proteomes" id="UP000011864"/>
    </source>
</evidence>
<accession>K6Z5H4</accession>
<dbReference type="HOGENOM" id="CLU_1738779_0_0_6"/>
<keyword evidence="3" id="KW-1185">Reference proteome</keyword>
<dbReference type="OrthoDB" id="9767863at2"/>
<name>K6Z5H4_9ALTE</name>
<feature type="domain" description="SGNH" evidence="1">
    <location>
        <begin position="19"/>
        <end position="126"/>
    </location>
</feature>
<dbReference type="InterPro" id="IPR043968">
    <property type="entry name" value="SGNH"/>
</dbReference>
<proteinExistence type="predicted"/>
<evidence type="ECO:0000313" key="2">
    <source>
        <dbReference type="EMBL" id="AGH46307.1"/>
    </source>
</evidence>
<dbReference type="PATRIC" id="fig|1129794.4.peg.4183"/>
<dbReference type="Pfam" id="PF19040">
    <property type="entry name" value="SGNH"/>
    <property type="match status" value="1"/>
</dbReference>
<organism evidence="2 3">
    <name type="scientific">Paraglaciecola psychrophila 170</name>
    <dbReference type="NCBI Taxonomy" id="1129794"/>
    <lineage>
        <taxon>Bacteria</taxon>
        <taxon>Pseudomonadati</taxon>
        <taxon>Pseudomonadota</taxon>
        <taxon>Gammaproteobacteria</taxon>
        <taxon>Alteromonadales</taxon>
        <taxon>Alteromonadaceae</taxon>
        <taxon>Paraglaciecola</taxon>
    </lineage>
</organism>
<dbReference type="Proteomes" id="UP000011864">
    <property type="component" value="Chromosome"/>
</dbReference>
<dbReference type="eggNOG" id="COG1835">
    <property type="taxonomic scope" value="Bacteria"/>
</dbReference>